<feature type="compositionally biased region" description="Basic and acidic residues" evidence="1">
    <location>
        <begin position="40"/>
        <end position="62"/>
    </location>
</feature>
<proteinExistence type="predicted"/>
<dbReference type="Proteomes" id="UP001305647">
    <property type="component" value="Unassembled WGS sequence"/>
</dbReference>
<reference evidence="2" key="1">
    <citation type="journal article" date="2023" name="Mol. Phylogenet. Evol.">
        <title>Genome-scale phylogeny and comparative genomics of the fungal order Sordariales.</title>
        <authorList>
            <person name="Hensen N."/>
            <person name="Bonometti L."/>
            <person name="Westerberg I."/>
            <person name="Brannstrom I.O."/>
            <person name="Guillou S."/>
            <person name="Cros-Aarteil S."/>
            <person name="Calhoun S."/>
            <person name="Haridas S."/>
            <person name="Kuo A."/>
            <person name="Mondo S."/>
            <person name="Pangilinan J."/>
            <person name="Riley R."/>
            <person name="LaButti K."/>
            <person name="Andreopoulos B."/>
            <person name="Lipzen A."/>
            <person name="Chen C."/>
            <person name="Yan M."/>
            <person name="Daum C."/>
            <person name="Ng V."/>
            <person name="Clum A."/>
            <person name="Steindorff A."/>
            <person name="Ohm R.A."/>
            <person name="Martin F."/>
            <person name="Silar P."/>
            <person name="Natvig D.O."/>
            <person name="Lalanne C."/>
            <person name="Gautier V."/>
            <person name="Ament-Velasquez S.L."/>
            <person name="Kruys A."/>
            <person name="Hutchinson M.I."/>
            <person name="Powell A.J."/>
            <person name="Barry K."/>
            <person name="Miller A.N."/>
            <person name="Grigoriev I.V."/>
            <person name="Debuchy R."/>
            <person name="Gladieux P."/>
            <person name="Hiltunen Thoren M."/>
            <person name="Johannesson H."/>
        </authorList>
    </citation>
    <scope>NUCLEOTIDE SEQUENCE</scope>
    <source>
        <strain evidence="2">CBS 757.83</strain>
    </source>
</reference>
<comment type="caution">
    <text evidence="2">The sequence shown here is derived from an EMBL/GenBank/DDBJ whole genome shotgun (WGS) entry which is preliminary data.</text>
</comment>
<dbReference type="AlphaFoldDB" id="A0AAN6PTR4"/>
<feature type="region of interest" description="Disordered" evidence="1">
    <location>
        <begin position="34"/>
        <end position="67"/>
    </location>
</feature>
<evidence type="ECO:0000256" key="1">
    <source>
        <dbReference type="SAM" id="MobiDB-lite"/>
    </source>
</evidence>
<accession>A0AAN6PTR4</accession>
<evidence type="ECO:0000313" key="3">
    <source>
        <dbReference type="Proteomes" id="UP001305647"/>
    </source>
</evidence>
<name>A0AAN6PTR4_9PEZI</name>
<keyword evidence="3" id="KW-1185">Reference proteome</keyword>
<organism evidence="2 3">
    <name type="scientific">Parathielavia hyrcaniae</name>
    <dbReference type="NCBI Taxonomy" id="113614"/>
    <lineage>
        <taxon>Eukaryota</taxon>
        <taxon>Fungi</taxon>
        <taxon>Dikarya</taxon>
        <taxon>Ascomycota</taxon>
        <taxon>Pezizomycotina</taxon>
        <taxon>Sordariomycetes</taxon>
        <taxon>Sordariomycetidae</taxon>
        <taxon>Sordariales</taxon>
        <taxon>Chaetomiaceae</taxon>
        <taxon>Parathielavia</taxon>
    </lineage>
</organism>
<reference evidence="2" key="2">
    <citation type="submission" date="2023-05" db="EMBL/GenBank/DDBJ databases">
        <authorList>
            <consortium name="Lawrence Berkeley National Laboratory"/>
            <person name="Steindorff A."/>
            <person name="Hensen N."/>
            <person name="Bonometti L."/>
            <person name="Westerberg I."/>
            <person name="Brannstrom I.O."/>
            <person name="Guillou S."/>
            <person name="Cros-Aarteil S."/>
            <person name="Calhoun S."/>
            <person name="Haridas S."/>
            <person name="Kuo A."/>
            <person name="Mondo S."/>
            <person name="Pangilinan J."/>
            <person name="Riley R."/>
            <person name="Labutti K."/>
            <person name="Andreopoulos B."/>
            <person name="Lipzen A."/>
            <person name="Chen C."/>
            <person name="Yanf M."/>
            <person name="Daum C."/>
            <person name="Ng V."/>
            <person name="Clum A."/>
            <person name="Ohm R."/>
            <person name="Martin F."/>
            <person name="Silar P."/>
            <person name="Natvig D."/>
            <person name="Lalanne C."/>
            <person name="Gautier V."/>
            <person name="Ament-Velasquez S.L."/>
            <person name="Kruys A."/>
            <person name="Hutchinson M.I."/>
            <person name="Powell A.J."/>
            <person name="Barry K."/>
            <person name="Miller A.N."/>
            <person name="Grigoriev I.V."/>
            <person name="Debuchy R."/>
            <person name="Gladieux P."/>
            <person name="Thoren M.H."/>
            <person name="Johannesson H."/>
        </authorList>
    </citation>
    <scope>NUCLEOTIDE SEQUENCE</scope>
    <source>
        <strain evidence="2">CBS 757.83</strain>
    </source>
</reference>
<protein>
    <submittedName>
        <fullName evidence="2">Uncharacterized protein</fullName>
    </submittedName>
</protein>
<evidence type="ECO:0000313" key="2">
    <source>
        <dbReference type="EMBL" id="KAK4097800.1"/>
    </source>
</evidence>
<sequence>MWRRVPLVSTYTELRFGNAAVLLKLCSGGVVYRGKRRGKEQKGEEQRGEEQRGEEQRGEKGRGGQRSQFLVGYEVRFTRLLTGN</sequence>
<gene>
    <name evidence="2" type="ORF">N658DRAFT_264758</name>
</gene>
<dbReference type="EMBL" id="MU863668">
    <property type="protein sequence ID" value="KAK4097800.1"/>
    <property type="molecule type" value="Genomic_DNA"/>
</dbReference>